<evidence type="ECO:0000256" key="7">
    <source>
        <dbReference type="ARBA" id="ARBA00023136"/>
    </source>
</evidence>
<name>A0A6P9A707_THRPL</name>
<sequence>MLVISLATADALNGVMLFQYHLSQNVCPLAHWVAQHRAVCLAKFVGAVFVGMASINSLAAIGYDRYLCIVHSLRYQHIMTTRRAWVLIGLVWSVSAAGSATLLLGNRWQPPETPCVDASLLQKGILLLVIVPVNMTDLAIIAVTHIYIRREVGRSVAMLPLMPDAGRPARLSGDSATSSTSTSTRGASSPPPDRRLSAGTIKSAQVLLLVVGCYVLAFTPVLVVMLLRLAGVGGEHEMEWAFRFGYTVAGLHNVVNPFIYAWKNKPLKADVVRLWSALRGRGSLSRAAAW</sequence>
<organism evidence="15">
    <name type="scientific">Thrips palmi</name>
    <name type="common">Melon thrips</name>
    <dbReference type="NCBI Taxonomy" id="161013"/>
    <lineage>
        <taxon>Eukaryota</taxon>
        <taxon>Metazoa</taxon>
        <taxon>Ecdysozoa</taxon>
        <taxon>Arthropoda</taxon>
        <taxon>Hexapoda</taxon>
        <taxon>Insecta</taxon>
        <taxon>Pterygota</taxon>
        <taxon>Neoptera</taxon>
        <taxon>Paraneoptera</taxon>
        <taxon>Thysanoptera</taxon>
        <taxon>Terebrantia</taxon>
        <taxon>Thripoidea</taxon>
        <taxon>Thripidae</taxon>
        <taxon>Thrips</taxon>
    </lineage>
</organism>
<keyword evidence="14" id="KW-1185">Reference proteome</keyword>
<evidence type="ECO:0000256" key="2">
    <source>
        <dbReference type="ARBA" id="ARBA00010663"/>
    </source>
</evidence>
<evidence type="ECO:0000259" key="13">
    <source>
        <dbReference type="PROSITE" id="PS50262"/>
    </source>
</evidence>
<feature type="transmembrane region" description="Helical" evidence="12">
    <location>
        <begin position="204"/>
        <end position="228"/>
    </location>
</feature>
<keyword evidence="5 12" id="KW-1133">Transmembrane helix</keyword>
<dbReference type="GO" id="GO:0005886">
    <property type="term" value="C:plasma membrane"/>
    <property type="evidence" value="ECO:0007669"/>
    <property type="project" value="UniProtKB-SubCell"/>
</dbReference>
<dbReference type="InterPro" id="IPR000276">
    <property type="entry name" value="GPCR_Rhodpsn"/>
</dbReference>
<dbReference type="PROSITE" id="PS50262">
    <property type="entry name" value="G_PROTEIN_RECEP_F1_2"/>
    <property type="match status" value="1"/>
</dbReference>
<dbReference type="InterPro" id="IPR017452">
    <property type="entry name" value="GPCR_Rhodpsn_7TM"/>
</dbReference>
<feature type="domain" description="G-protein coupled receptors family 1 profile" evidence="13">
    <location>
        <begin position="1"/>
        <end position="260"/>
    </location>
</feature>
<evidence type="ECO:0000313" key="14">
    <source>
        <dbReference type="Proteomes" id="UP000515158"/>
    </source>
</evidence>
<feature type="compositionally biased region" description="Low complexity" evidence="11">
    <location>
        <begin position="172"/>
        <end position="188"/>
    </location>
</feature>
<evidence type="ECO:0000256" key="9">
    <source>
        <dbReference type="ARBA" id="ARBA00023224"/>
    </source>
</evidence>
<evidence type="ECO:0000256" key="1">
    <source>
        <dbReference type="ARBA" id="ARBA00004651"/>
    </source>
</evidence>
<keyword evidence="4 10" id="KW-0812">Transmembrane</keyword>
<accession>A0A6P9A707</accession>
<keyword evidence="6 10" id="KW-0297">G-protein coupled receptor</keyword>
<dbReference type="Pfam" id="PF00001">
    <property type="entry name" value="7tm_1"/>
    <property type="match status" value="1"/>
</dbReference>
<dbReference type="GO" id="GO:0004930">
    <property type="term" value="F:G protein-coupled receptor activity"/>
    <property type="evidence" value="ECO:0007669"/>
    <property type="project" value="UniProtKB-KW"/>
</dbReference>
<dbReference type="PANTHER" id="PTHR24248">
    <property type="entry name" value="ADRENERGIC RECEPTOR-RELATED G-PROTEIN COUPLED RECEPTOR"/>
    <property type="match status" value="1"/>
</dbReference>
<reference evidence="15" key="1">
    <citation type="submission" date="2025-08" db="UniProtKB">
        <authorList>
            <consortium name="RefSeq"/>
        </authorList>
    </citation>
    <scope>IDENTIFICATION</scope>
    <source>
        <tissue evidence="15">Total insect</tissue>
    </source>
</reference>
<dbReference type="GeneID" id="117652755"/>
<dbReference type="Gene3D" id="1.20.1070.10">
    <property type="entry name" value="Rhodopsin 7-helix transmembrane proteins"/>
    <property type="match status" value="1"/>
</dbReference>
<keyword evidence="8 10" id="KW-0675">Receptor</keyword>
<dbReference type="SUPFAM" id="SSF81321">
    <property type="entry name" value="Family A G protein-coupled receptor-like"/>
    <property type="match status" value="1"/>
</dbReference>
<evidence type="ECO:0000256" key="4">
    <source>
        <dbReference type="ARBA" id="ARBA00022692"/>
    </source>
</evidence>
<comment type="similarity">
    <text evidence="2 10">Belongs to the G-protein coupled receptor 1 family.</text>
</comment>
<evidence type="ECO:0000256" key="6">
    <source>
        <dbReference type="ARBA" id="ARBA00023040"/>
    </source>
</evidence>
<gene>
    <name evidence="15" type="primary">LOC117652755</name>
</gene>
<evidence type="ECO:0000256" key="3">
    <source>
        <dbReference type="ARBA" id="ARBA00022475"/>
    </source>
</evidence>
<dbReference type="OrthoDB" id="5980076at2759"/>
<evidence type="ECO:0000256" key="11">
    <source>
        <dbReference type="SAM" id="MobiDB-lite"/>
    </source>
</evidence>
<evidence type="ECO:0000256" key="10">
    <source>
        <dbReference type="RuleBase" id="RU000688"/>
    </source>
</evidence>
<dbReference type="CDD" id="cd00637">
    <property type="entry name" value="7tm_classA_rhodopsin-like"/>
    <property type="match status" value="1"/>
</dbReference>
<keyword evidence="3" id="KW-1003">Cell membrane</keyword>
<feature type="transmembrane region" description="Helical" evidence="12">
    <location>
        <begin position="240"/>
        <end position="262"/>
    </location>
</feature>
<dbReference type="PRINTS" id="PR00237">
    <property type="entry name" value="GPCRRHODOPSN"/>
</dbReference>
<dbReference type="Proteomes" id="UP000515158">
    <property type="component" value="Unplaced"/>
</dbReference>
<dbReference type="KEGG" id="tpal:117652755"/>
<protein>
    <submittedName>
        <fullName evidence="15">Alpha-1D adrenergic receptor-like</fullName>
    </submittedName>
</protein>
<evidence type="ECO:0000256" key="5">
    <source>
        <dbReference type="ARBA" id="ARBA00022989"/>
    </source>
</evidence>
<keyword evidence="7 12" id="KW-0472">Membrane</keyword>
<comment type="subcellular location">
    <subcellularLocation>
        <location evidence="1">Cell membrane</location>
        <topology evidence="1">Multi-pass membrane protein</topology>
    </subcellularLocation>
</comment>
<feature type="region of interest" description="Disordered" evidence="11">
    <location>
        <begin position="168"/>
        <end position="196"/>
    </location>
</feature>
<keyword evidence="9 10" id="KW-0807">Transducer</keyword>
<evidence type="ECO:0000256" key="8">
    <source>
        <dbReference type="ARBA" id="ARBA00023170"/>
    </source>
</evidence>
<evidence type="ECO:0000256" key="12">
    <source>
        <dbReference type="SAM" id="Phobius"/>
    </source>
</evidence>
<dbReference type="RefSeq" id="XP_034253738.1">
    <property type="nucleotide sequence ID" value="XM_034397847.1"/>
</dbReference>
<proteinExistence type="inferred from homology"/>
<dbReference type="PROSITE" id="PS00237">
    <property type="entry name" value="G_PROTEIN_RECEP_F1_1"/>
    <property type="match status" value="1"/>
</dbReference>
<feature type="transmembrane region" description="Helical" evidence="12">
    <location>
        <begin position="41"/>
        <end position="63"/>
    </location>
</feature>
<evidence type="ECO:0000313" key="15">
    <source>
        <dbReference type="RefSeq" id="XP_034253738.1"/>
    </source>
</evidence>
<feature type="transmembrane region" description="Helical" evidence="12">
    <location>
        <begin position="84"/>
        <end position="105"/>
    </location>
</feature>
<dbReference type="AlphaFoldDB" id="A0A6P9A707"/>
<feature type="transmembrane region" description="Helical" evidence="12">
    <location>
        <begin position="125"/>
        <end position="148"/>
    </location>
</feature>
<dbReference type="InParanoid" id="A0A6P9A707"/>